<feature type="region of interest" description="Disordered" evidence="1">
    <location>
        <begin position="348"/>
        <end position="394"/>
    </location>
</feature>
<dbReference type="OrthoDB" id="6265346at2759"/>
<comment type="caution">
    <text evidence="3">The sequence shown here is derived from an EMBL/GenBank/DDBJ whole genome shotgun (WGS) entry which is preliminary data.</text>
</comment>
<evidence type="ECO:0000259" key="2">
    <source>
        <dbReference type="Pfam" id="PF17787"/>
    </source>
</evidence>
<evidence type="ECO:0000313" key="3">
    <source>
        <dbReference type="EMBL" id="KAF7260544.1"/>
    </source>
</evidence>
<dbReference type="Pfam" id="PF17787">
    <property type="entry name" value="PH_14"/>
    <property type="match status" value="1"/>
</dbReference>
<organism evidence="3 4">
    <name type="scientific">Paragonimus skrjabini miyazakii</name>
    <dbReference type="NCBI Taxonomy" id="59628"/>
    <lineage>
        <taxon>Eukaryota</taxon>
        <taxon>Metazoa</taxon>
        <taxon>Spiralia</taxon>
        <taxon>Lophotrochozoa</taxon>
        <taxon>Platyhelminthes</taxon>
        <taxon>Trematoda</taxon>
        <taxon>Digenea</taxon>
        <taxon>Plagiorchiida</taxon>
        <taxon>Troglotremata</taxon>
        <taxon>Troglotrematidae</taxon>
        <taxon>Paragonimus</taxon>
    </lineage>
</organism>
<dbReference type="Gene3D" id="2.30.29.240">
    <property type="match status" value="1"/>
</dbReference>
<reference evidence="3" key="1">
    <citation type="submission" date="2019-07" db="EMBL/GenBank/DDBJ databases">
        <title>Annotation for the trematode Paragonimus miyazaki's.</title>
        <authorList>
            <person name="Choi Y.-J."/>
        </authorList>
    </citation>
    <scope>NUCLEOTIDE SEQUENCE</scope>
    <source>
        <strain evidence="3">Japan</strain>
    </source>
</reference>
<dbReference type="EMBL" id="JTDE01000707">
    <property type="protein sequence ID" value="KAF7260544.1"/>
    <property type="molecule type" value="Genomic_DNA"/>
</dbReference>
<protein>
    <recommendedName>
        <fullName evidence="2">PLC-beta PH domain-containing protein</fullName>
    </recommendedName>
</protein>
<dbReference type="SUPFAM" id="SSF50729">
    <property type="entry name" value="PH domain-like"/>
    <property type="match status" value="1"/>
</dbReference>
<accession>A0A8S9Z160</accession>
<proteinExistence type="predicted"/>
<dbReference type="Proteomes" id="UP000822476">
    <property type="component" value="Unassembled WGS sequence"/>
</dbReference>
<dbReference type="InterPro" id="IPR037862">
    <property type="entry name" value="PLC-beta_PH"/>
</dbReference>
<feature type="domain" description="PLC-beta PH" evidence="2">
    <location>
        <begin position="30"/>
        <end position="98"/>
    </location>
</feature>
<feature type="compositionally biased region" description="Polar residues" evidence="1">
    <location>
        <begin position="361"/>
        <end position="373"/>
    </location>
</feature>
<evidence type="ECO:0000313" key="4">
    <source>
        <dbReference type="Proteomes" id="UP000822476"/>
    </source>
</evidence>
<sequence length="438" mass="50801">MKSPLLNLGDECPSSSNQDDSCTLPWMPLPEEMVRGVRFDVYNESHLFEHHPVERDVLIRLDSCGFYVYWYSNVREEVCFLDLATLEDVECCDYCKMYPLLEKRVASNNSASNKSHSKIPSETQLCLRLQIPFILNSCTYHRICNNTTQRTEEEVESCTLAMFPVEVTCDLKLWEKHLLNIAFRHRHVQENQAVLDLLRKQWIFLTLVYSSHQMRRIEDSDPHEHMGSMECKFIPTCCISAAINSTPTQQEIPSIQIKDFTFELYFSLFLQSWPREDIADLFTKHSECSGFMDLTGLYNFLTSSISNVTMKRNLSGLAHSSRITRPRKVKHVNLMQWEARHFYRTPKQTTSIKVRSKSDHQNLASRNEFNQSKPPDKPNMAKTHLGGSSRYTAETNDDCITRDKRAQNCLSRTDFNAIVKRYESNPIPREKGGLTKIV</sequence>
<name>A0A8S9Z160_9TREM</name>
<keyword evidence="4" id="KW-1185">Reference proteome</keyword>
<gene>
    <name evidence="3" type="ORF">EG68_02096</name>
</gene>
<evidence type="ECO:0000256" key="1">
    <source>
        <dbReference type="SAM" id="MobiDB-lite"/>
    </source>
</evidence>
<dbReference type="AlphaFoldDB" id="A0A8S9Z160"/>